<dbReference type="GO" id="GO:0000915">
    <property type="term" value="P:actomyosin contractile ring assembly"/>
    <property type="evidence" value="ECO:0007669"/>
    <property type="project" value="TreeGrafter"/>
</dbReference>
<dbReference type="PANTHER" id="PTHR21538:SF11">
    <property type="entry name" value="ANILLIN-LIKE PROTEIN 1"/>
    <property type="match status" value="1"/>
</dbReference>
<dbReference type="InterPro" id="IPR037840">
    <property type="entry name" value="PH_Anillin"/>
</dbReference>
<dbReference type="InterPro" id="IPR001849">
    <property type="entry name" value="PH_domain"/>
</dbReference>
<feature type="region of interest" description="Disordered" evidence="1">
    <location>
        <begin position="662"/>
        <end position="683"/>
    </location>
</feature>
<gene>
    <name evidence="3" type="primary">Cni-ani-1</name>
    <name evidence="3" type="synonym">Cnig_chr_III.g8848</name>
    <name evidence="3" type="ORF">B9Z55_008848</name>
</gene>
<feature type="compositionally biased region" description="Polar residues" evidence="1">
    <location>
        <begin position="368"/>
        <end position="395"/>
    </location>
</feature>
<dbReference type="STRING" id="1611254.A0A2G5UPZ5"/>
<dbReference type="Pfam" id="PF00169">
    <property type="entry name" value="PH"/>
    <property type="match status" value="1"/>
</dbReference>
<evidence type="ECO:0000313" key="4">
    <source>
        <dbReference type="Proteomes" id="UP000230233"/>
    </source>
</evidence>
<dbReference type="Proteomes" id="UP000230233">
    <property type="component" value="Chromosome III"/>
</dbReference>
<dbReference type="OrthoDB" id="5915976at2759"/>
<dbReference type="GO" id="GO:0005826">
    <property type="term" value="C:actomyosin contractile ring"/>
    <property type="evidence" value="ECO:0007669"/>
    <property type="project" value="TreeGrafter"/>
</dbReference>
<evidence type="ECO:0000259" key="2">
    <source>
        <dbReference type="PROSITE" id="PS50003"/>
    </source>
</evidence>
<dbReference type="AlphaFoldDB" id="A0A2G5UPZ5"/>
<feature type="compositionally biased region" description="Low complexity" evidence="1">
    <location>
        <begin position="306"/>
        <end position="322"/>
    </location>
</feature>
<reference evidence="4" key="1">
    <citation type="submission" date="2017-10" db="EMBL/GenBank/DDBJ databases">
        <title>Rapid genome shrinkage in a self-fertile nematode reveals novel sperm competition proteins.</title>
        <authorList>
            <person name="Yin D."/>
            <person name="Schwarz E.M."/>
            <person name="Thomas C.G."/>
            <person name="Felde R.L."/>
            <person name="Korf I.F."/>
            <person name="Cutter A.D."/>
            <person name="Schartner C.M."/>
            <person name="Ralston E.J."/>
            <person name="Meyer B.J."/>
            <person name="Haag E.S."/>
        </authorList>
    </citation>
    <scope>NUCLEOTIDE SEQUENCE [LARGE SCALE GENOMIC DNA]</scope>
    <source>
        <strain evidence="4">JU1422</strain>
    </source>
</reference>
<dbReference type="SUPFAM" id="SSF50729">
    <property type="entry name" value="PH domain-like"/>
    <property type="match status" value="1"/>
</dbReference>
<dbReference type="GO" id="GO:0031106">
    <property type="term" value="P:septin ring organization"/>
    <property type="evidence" value="ECO:0007669"/>
    <property type="project" value="TreeGrafter"/>
</dbReference>
<protein>
    <recommendedName>
        <fullName evidence="2">PH domain-containing protein</fullName>
    </recommendedName>
</protein>
<dbReference type="PANTHER" id="PTHR21538">
    <property type="entry name" value="ANILLIN/RHOTEKIN RTKN"/>
    <property type="match status" value="1"/>
</dbReference>
<feature type="compositionally biased region" description="Polar residues" evidence="1">
    <location>
        <begin position="724"/>
        <end position="754"/>
    </location>
</feature>
<feature type="compositionally biased region" description="Acidic residues" evidence="1">
    <location>
        <begin position="587"/>
        <end position="604"/>
    </location>
</feature>
<evidence type="ECO:0000313" key="3">
    <source>
        <dbReference type="EMBL" id="PIC41431.1"/>
    </source>
</evidence>
<accession>A0A2G5UPZ5</accession>
<evidence type="ECO:0000256" key="1">
    <source>
        <dbReference type="SAM" id="MobiDB-lite"/>
    </source>
</evidence>
<dbReference type="InterPro" id="IPR012966">
    <property type="entry name" value="AHD"/>
</dbReference>
<dbReference type="PROSITE" id="PS50003">
    <property type="entry name" value="PH_DOMAIN"/>
    <property type="match status" value="1"/>
</dbReference>
<dbReference type="Gene3D" id="2.30.29.30">
    <property type="entry name" value="Pleckstrin-homology domain (PH domain)/Phosphotyrosine-binding domain (PTB)"/>
    <property type="match status" value="1"/>
</dbReference>
<feature type="region of interest" description="Disordered" evidence="1">
    <location>
        <begin position="715"/>
        <end position="758"/>
    </location>
</feature>
<organism evidence="3 4">
    <name type="scientific">Caenorhabditis nigoni</name>
    <dbReference type="NCBI Taxonomy" id="1611254"/>
    <lineage>
        <taxon>Eukaryota</taxon>
        <taxon>Metazoa</taxon>
        <taxon>Ecdysozoa</taxon>
        <taxon>Nematoda</taxon>
        <taxon>Chromadorea</taxon>
        <taxon>Rhabditida</taxon>
        <taxon>Rhabditina</taxon>
        <taxon>Rhabditomorpha</taxon>
        <taxon>Rhabditoidea</taxon>
        <taxon>Rhabditidae</taxon>
        <taxon>Peloderinae</taxon>
        <taxon>Caenorhabditis</taxon>
    </lineage>
</organism>
<dbReference type="InterPro" id="IPR011993">
    <property type="entry name" value="PH-like_dom_sf"/>
</dbReference>
<comment type="caution">
    <text evidence="3">The sequence shown here is derived from an EMBL/GenBank/DDBJ whole genome shotgun (WGS) entry which is preliminary data.</text>
</comment>
<keyword evidence="4" id="KW-1185">Reference proteome</keyword>
<dbReference type="SMART" id="SM00233">
    <property type="entry name" value="PH"/>
    <property type="match status" value="1"/>
</dbReference>
<feature type="compositionally biased region" description="Polar residues" evidence="1">
    <location>
        <begin position="564"/>
        <end position="576"/>
    </location>
</feature>
<dbReference type="Pfam" id="PF08174">
    <property type="entry name" value="Anillin"/>
    <property type="match status" value="1"/>
</dbReference>
<name>A0A2G5UPZ5_9PELO</name>
<feature type="region of interest" description="Disordered" evidence="1">
    <location>
        <begin position="363"/>
        <end position="395"/>
    </location>
</feature>
<dbReference type="GO" id="GO:0000281">
    <property type="term" value="P:mitotic cytokinesis"/>
    <property type="evidence" value="ECO:0007669"/>
    <property type="project" value="TreeGrafter"/>
</dbReference>
<feature type="region of interest" description="Disordered" evidence="1">
    <location>
        <begin position="303"/>
        <end position="334"/>
    </location>
</feature>
<dbReference type="CDD" id="cd01263">
    <property type="entry name" value="PH_anillin"/>
    <property type="match status" value="1"/>
</dbReference>
<feature type="domain" description="PH" evidence="2">
    <location>
        <begin position="1076"/>
        <end position="1199"/>
    </location>
</feature>
<dbReference type="FunFam" id="2.30.29.30:FF:000688">
    <property type="entry name" value="Anillin-like protein 1"/>
    <property type="match status" value="1"/>
</dbReference>
<dbReference type="InterPro" id="IPR051364">
    <property type="entry name" value="Cytokinesis/Rho-signaling"/>
</dbReference>
<proteinExistence type="predicted"/>
<feature type="region of interest" description="Disordered" evidence="1">
    <location>
        <begin position="556"/>
        <end position="604"/>
    </location>
</feature>
<sequence length="1210" mass="134037">MAEIPSFYCEIVNFSYTVHNTTMDNQFDSIMDRIRARQTEISGIPEKENEEQPVRVIKQEEQTPTKVFGLSSRSNEAQLQKTPEVSVEFRASETAETTETTQNTSKKASRFSMLAQEIENFEYDYESPYNRPKEAFMKGRSPRMSIGETRPAVLCTPAGHAASKSPNVAVSSKSAPEIAKNGPEIALGRSDFEARRIKFAQPIVNVNYLPNESSIFSGGSSVNDMSTVLGGSAEMMNVTTSSLSCGELSMNQHITHENTIINAQSCDNREAILKEKEHQIAASSNISTDEYGAHTFMRKKVTVPQASTATTSSTSSTTTMSSGAHHPPLKPATSIFQRPTDIMSLVSSPKPYSKDIGRSMFSPVHFTPKSTSSPKALSSTLQTDAPPNLSPSKTAALQKSVAKTRRLEFEEKFKTKCWITNDNAPSAPIPTPRHLAPTTTTIQNTPHYHVAPQQKRNLFGVQKPQTTVPVPTVATAPIPVQTQWRGQANTPVVQGARADEKTAGSDLKGAGLGKLKNLKSRWEFSSATGTPIHPDATEDSLIATAMKMKETAIPARIGHRSISSRKGPSASSIHSRNASEPFNEAPEAPEEYDDVFEGEGDDSGELEDVANAGDVQDTSRFIDHAFGFIEGTETPSPFREAPLVTREASLSPKKRMEEVIVEEEGSQEEYIEEEGTDEEPEEEDVTEIQNTIHQEEEPVYRANNSQLVHSVSMYRRKQREKNATPAQPLSSISPSAPVASLTSPQKLRQMTGASATPGKIFESENETIKRLTEAIVIEKKLVSQSERALARARHEPSFRGSREEFEAQRAYLVHMEKLRAMQNELQRVQREGARIIDGPRGTIIINGLTVSIDSAYVAAHIASKKSEEVFYFLAVLRYADQVDVSKLVTSDSGLNRQASIDFPVPLKLSKIPSDFRATLEIYGQRSVRESTTHEDKFKLKGTTLKAKNADDWCYYVDRSERETRLAAADAEARRIQKLGLPCRLWRKLHTRNPFSSGGSTSSSGNQSLFGSTTLSNQTMPTGYGNQSIITDFHLLGSFQFDISCPGKHRYQLDHVVHPLAGKVQMKVKKQADDGADILYRGFLSMYQRTNEGLGSWTRYWCVLENGEMKFWRQPEDEGSKGYLVLMDLSTCCRSEGASTVQDICPFPNSFHIDVWAPKDDRDEPRGNGGSGIMQLRVMLAADTAQDLQKWLSVINTTSRQLCTWRNPIQL</sequence>
<dbReference type="EMBL" id="PDUG01000003">
    <property type="protein sequence ID" value="PIC41431.1"/>
    <property type="molecule type" value="Genomic_DNA"/>
</dbReference>